<evidence type="ECO:0000313" key="2">
    <source>
        <dbReference type="EMBL" id="RXI07315.1"/>
    </source>
</evidence>
<dbReference type="EMBL" id="RDQH01000328">
    <property type="protein sequence ID" value="RXI07315.1"/>
    <property type="molecule type" value="Genomic_DNA"/>
</dbReference>
<dbReference type="SMR" id="A0A498KNP6"/>
<feature type="compositionally biased region" description="Polar residues" evidence="1">
    <location>
        <begin position="521"/>
        <end position="531"/>
    </location>
</feature>
<dbReference type="GO" id="GO:0005666">
    <property type="term" value="C:RNA polymerase III complex"/>
    <property type="evidence" value="ECO:0007669"/>
    <property type="project" value="TreeGrafter"/>
</dbReference>
<feature type="region of interest" description="Disordered" evidence="1">
    <location>
        <begin position="510"/>
        <end position="536"/>
    </location>
</feature>
<feature type="compositionally biased region" description="Basic and acidic residues" evidence="1">
    <location>
        <begin position="258"/>
        <end position="267"/>
    </location>
</feature>
<dbReference type="PANTHER" id="PTHR12069:SF0">
    <property type="entry name" value="DNA-DIRECTED RNA POLYMERASE III SUBUNIT RPC5"/>
    <property type="match status" value="1"/>
</dbReference>
<evidence type="ECO:0008006" key="4">
    <source>
        <dbReference type="Google" id="ProtNLM"/>
    </source>
</evidence>
<gene>
    <name evidence="2" type="ORF">DVH24_026451</name>
</gene>
<proteinExistence type="predicted"/>
<dbReference type="InterPro" id="IPR006886">
    <property type="entry name" value="RNA_pol_III_Rpc5"/>
</dbReference>
<feature type="compositionally biased region" description="Basic and acidic residues" evidence="1">
    <location>
        <begin position="30"/>
        <end position="74"/>
    </location>
</feature>
<feature type="region of interest" description="Disordered" evidence="1">
    <location>
        <begin position="1"/>
        <end position="98"/>
    </location>
</feature>
<keyword evidence="3" id="KW-1185">Reference proteome</keyword>
<protein>
    <recommendedName>
        <fullName evidence="4">DNA-directed RNA polymerase III subunit RPC5</fullName>
    </recommendedName>
</protein>
<name>A0A498KNP6_MALDO</name>
<evidence type="ECO:0000313" key="3">
    <source>
        <dbReference type="Proteomes" id="UP000290289"/>
    </source>
</evidence>
<comment type="caution">
    <text evidence="2">The sequence shown here is derived from an EMBL/GenBank/DDBJ whole genome shotgun (WGS) entry which is preliminary data.</text>
</comment>
<dbReference type="GO" id="GO:0042797">
    <property type="term" value="P:tRNA transcription by RNA polymerase III"/>
    <property type="evidence" value="ECO:0007669"/>
    <property type="project" value="TreeGrafter"/>
</dbReference>
<reference evidence="2 3" key="1">
    <citation type="submission" date="2018-10" db="EMBL/GenBank/DDBJ databases">
        <title>A high-quality apple genome assembly.</title>
        <authorList>
            <person name="Hu J."/>
        </authorList>
    </citation>
    <scope>NUCLEOTIDE SEQUENCE [LARGE SCALE GENOMIC DNA]</scope>
    <source>
        <strain evidence="3">cv. HFTH1</strain>
        <tissue evidence="2">Young leaf</tissue>
    </source>
</reference>
<dbReference type="STRING" id="3750.A0A498KNP6"/>
<dbReference type="PANTHER" id="PTHR12069">
    <property type="entry name" value="DNA-DIRECTED RNA POLYMERASES III 80 KDA POLYPEPTIDE RNA POLYMERASE III SUBUNIT 5"/>
    <property type="match status" value="1"/>
</dbReference>
<feature type="region of interest" description="Disordered" evidence="1">
    <location>
        <begin position="242"/>
        <end position="267"/>
    </location>
</feature>
<dbReference type="Proteomes" id="UP000290289">
    <property type="component" value="Chromosome 2"/>
</dbReference>
<dbReference type="AlphaFoldDB" id="A0A498KNP6"/>
<sequence length="695" mass="78753">MNLEDLDATSQAPSRPNRFVPRSSKAKPKPKSEPVAKQEPVPKSEPELKPSREELDARIVKKKDEEGSAPKAEDSNGGLKTENGDVSKEDDPMEEDELEDEVVREIDVFFNPKIDDNSKLYVLQYPLRPWWRPYELESRCEEVRLNPATSEMEIDLSLDRDPKNFDEDCASRLKMTKQTLSTTWKPPGTSGYAVGVLMGNKLHLNPVHAVVQLRPSLDHLNSGGSKRKNSVKGDAEVTVKLEDSGQEKSIGPSKMQNKRMESSTEKKIEDEESWVPLRYHSSESDFSARYLRKMVGQESSPIQFTMSPHDYVDSLCPRTCKGSSRRSLLSLPLEERIKKLIVEEPVARRFSDLKKYFAPDHTAEELLDVLQKHAQLLLSSGLWVPKTLLLYPNKDDKGLDTNHISTKDHKDRQTARNYILNLFRKNPVINNSQLDLQEGIRTHVYESLRMLAVSRPSTQDWKFKEQPDMSFMERYPDIVKTQEQNWERIEEKLRIAFKSNTDRYLKSASMTTTRGKPLNSDKGTTKATSEVHTGGRTMSDETRAALQEAIKEVFQEHKVCNFQLIRRGLSDLAVRTSTLPKVDPRSKKVTAAQYGVQAPPHELQKVISEIAIDIHGSYVLKSSPDHPEHDKLRKVVMDLLCAKGPNAKLKRGEVSEATKISLGKEFTANEFSKVINEFCVSSGSSWVLKKGDGGN</sequence>
<dbReference type="Pfam" id="PF04801">
    <property type="entry name" value="RPC5"/>
    <property type="match status" value="1"/>
</dbReference>
<accession>A0A498KNP6</accession>
<organism evidence="2 3">
    <name type="scientific">Malus domestica</name>
    <name type="common">Apple</name>
    <name type="synonym">Pyrus malus</name>
    <dbReference type="NCBI Taxonomy" id="3750"/>
    <lineage>
        <taxon>Eukaryota</taxon>
        <taxon>Viridiplantae</taxon>
        <taxon>Streptophyta</taxon>
        <taxon>Embryophyta</taxon>
        <taxon>Tracheophyta</taxon>
        <taxon>Spermatophyta</taxon>
        <taxon>Magnoliopsida</taxon>
        <taxon>eudicotyledons</taxon>
        <taxon>Gunneridae</taxon>
        <taxon>Pentapetalae</taxon>
        <taxon>rosids</taxon>
        <taxon>fabids</taxon>
        <taxon>Rosales</taxon>
        <taxon>Rosaceae</taxon>
        <taxon>Amygdaloideae</taxon>
        <taxon>Maleae</taxon>
        <taxon>Malus</taxon>
    </lineage>
</organism>
<evidence type="ECO:0000256" key="1">
    <source>
        <dbReference type="SAM" id="MobiDB-lite"/>
    </source>
</evidence>